<dbReference type="Gene3D" id="3.30.1330.60">
    <property type="entry name" value="OmpA-like domain"/>
    <property type="match status" value="1"/>
</dbReference>
<gene>
    <name evidence="2" type="ORF">WQQ_26800</name>
</gene>
<evidence type="ECO:0000256" key="1">
    <source>
        <dbReference type="SAM" id="MobiDB-lite"/>
    </source>
</evidence>
<organism evidence="2 3">
    <name type="scientific">Hydrocarboniphaga effusa AP103</name>
    <dbReference type="NCBI Taxonomy" id="1172194"/>
    <lineage>
        <taxon>Bacteria</taxon>
        <taxon>Pseudomonadati</taxon>
        <taxon>Pseudomonadota</taxon>
        <taxon>Gammaproteobacteria</taxon>
        <taxon>Nevskiales</taxon>
        <taxon>Nevskiaceae</taxon>
        <taxon>Hydrocarboniphaga</taxon>
    </lineage>
</organism>
<sequence>MGWPGRSGRERFGQACSGGLLGLLAGASLAAGISVVPIRPFVDGDGDRVDDTLDQCLYSAPGAVVDVHGCSAENDQDADQVPDNVDDCPYSPPGARVDGRGCALDSDFDGVADGPDRCPDSELGAIVDELGCASGQHPLAAAVTRPAFTSSTSSTATPRPAMPSRAVTGAKPEPAPAVSLPVVPPKPAPIPSPAGRQAVPPSVPAPSAHSPQPLPARPLAPSPSPALSAAAVTVHYGKGVAALGAGELQKLRDALPRLRQQLKGNALIVVQGYADLDEGPSPDTLARTRANRVRRFLEQNGFEIRELSSVGLPAGKPASGAAADAMRRVELVIERD</sequence>
<dbReference type="AlphaFoldDB" id="I8T5U5"/>
<dbReference type="STRING" id="1172194.WQQ_26800"/>
<protein>
    <recommendedName>
        <fullName evidence="4">OmpA-like domain-containing protein</fullName>
    </recommendedName>
</protein>
<dbReference type="InterPro" id="IPR028974">
    <property type="entry name" value="TSP_type-3_rpt"/>
</dbReference>
<proteinExistence type="predicted"/>
<name>I8T5U5_9GAMM</name>
<comment type="caution">
    <text evidence="2">The sequence shown here is derived from an EMBL/GenBank/DDBJ whole genome shotgun (WGS) entry which is preliminary data.</text>
</comment>
<dbReference type="GO" id="GO:0005509">
    <property type="term" value="F:calcium ion binding"/>
    <property type="evidence" value="ECO:0007669"/>
    <property type="project" value="InterPro"/>
</dbReference>
<dbReference type="SUPFAM" id="SSF103647">
    <property type="entry name" value="TSP type-3 repeat"/>
    <property type="match status" value="1"/>
</dbReference>
<dbReference type="Proteomes" id="UP000003704">
    <property type="component" value="Unassembled WGS sequence"/>
</dbReference>
<keyword evidence="3" id="KW-1185">Reference proteome</keyword>
<accession>I8T5U5</accession>
<evidence type="ECO:0000313" key="2">
    <source>
        <dbReference type="EMBL" id="EIT69098.1"/>
    </source>
</evidence>
<feature type="compositionally biased region" description="Low complexity" evidence="1">
    <location>
        <begin position="144"/>
        <end position="164"/>
    </location>
</feature>
<dbReference type="InterPro" id="IPR036737">
    <property type="entry name" value="OmpA-like_sf"/>
</dbReference>
<reference evidence="2 3" key="1">
    <citation type="journal article" date="2012" name="J. Bacteriol.">
        <title>Genome Sequence of n-Alkane-Degrading Hydrocarboniphaga effusa Strain AP103T (ATCC BAA-332T).</title>
        <authorList>
            <person name="Chang H.K."/>
            <person name="Zylstra G.J."/>
            <person name="Chae J.C."/>
        </authorList>
    </citation>
    <scope>NUCLEOTIDE SEQUENCE [LARGE SCALE GENOMIC DNA]</scope>
    <source>
        <strain evidence="2 3">AP103</strain>
    </source>
</reference>
<evidence type="ECO:0000313" key="3">
    <source>
        <dbReference type="Proteomes" id="UP000003704"/>
    </source>
</evidence>
<feature type="compositionally biased region" description="Pro residues" evidence="1">
    <location>
        <begin position="212"/>
        <end position="224"/>
    </location>
</feature>
<dbReference type="SUPFAM" id="SSF103088">
    <property type="entry name" value="OmpA-like"/>
    <property type="match status" value="1"/>
</dbReference>
<feature type="compositionally biased region" description="Low complexity" evidence="1">
    <location>
        <begin position="193"/>
        <end position="211"/>
    </location>
</feature>
<evidence type="ECO:0008006" key="4">
    <source>
        <dbReference type="Google" id="ProtNLM"/>
    </source>
</evidence>
<feature type="region of interest" description="Disordered" evidence="1">
    <location>
        <begin position="144"/>
        <end position="225"/>
    </location>
</feature>
<feature type="compositionally biased region" description="Pro residues" evidence="1">
    <location>
        <begin position="182"/>
        <end position="192"/>
    </location>
</feature>
<dbReference type="EMBL" id="AKGD01000002">
    <property type="protein sequence ID" value="EIT69098.1"/>
    <property type="molecule type" value="Genomic_DNA"/>
</dbReference>